<evidence type="ECO:0000256" key="2">
    <source>
        <dbReference type="ARBA" id="ARBA00022692"/>
    </source>
</evidence>
<evidence type="ECO:0000256" key="5">
    <source>
        <dbReference type="ARBA" id="ARBA00038359"/>
    </source>
</evidence>
<dbReference type="VEuPathDB" id="FungiDB:P170DRAFT_443758"/>
<evidence type="ECO:0000256" key="3">
    <source>
        <dbReference type="ARBA" id="ARBA00022989"/>
    </source>
</evidence>
<feature type="transmembrane region" description="Helical" evidence="6">
    <location>
        <begin position="87"/>
        <end position="111"/>
    </location>
</feature>
<feature type="domain" description="Rhodopsin" evidence="7">
    <location>
        <begin position="28"/>
        <end position="267"/>
    </location>
</feature>
<evidence type="ECO:0000313" key="9">
    <source>
        <dbReference type="Proteomes" id="UP000234275"/>
    </source>
</evidence>
<feature type="transmembrane region" description="Helical" evidence="6">
    <location>
        <begin position="123"/>
        <end position="144"/>
    </location>
</feature>
<dbReference type="GeneID" id="36558280"/>
<dbReference type="OrthoDB" id="4682787at2759"/>
<feature type="transmembrane region" description="Helical" evidence="6">
    <location>
        <begin position="44"/>
        <end position="67"/>
    </location>
</feature>
<comment type="similarity">
    <text evidence="5">Belongs to the SAT4 family.</text>
</comment>
<gene>
    <name evidence="8" type="ORF">P170DRAFT_443758</name>
</gene>
<dbReference type="AlphaFoldDB" id="A0A2I2GFB4"/>
<reference evidence="8 9" key="1">
    <citation type="submission" date="2016-12" db="EMBL/GenBank/DDBJ databases">
        <title>The genomes of Aspergillus section Nigri reveals drivers in fungal speciation.</title>
        <authorList>
            <consortium name="DOE Joint Genome Institute"/>
            <person name="Vesth T.C."/>
            <person name="Nybo J."/>
            <person name="Theobald S."/>
            <person name="Brandl J."/>
            <person name="Frisvad J.C."/>
            <person name="Nielsen K.F."/>
            <person name="Lyhne E.K."/>
            <person name="Kogle M.E."/>
            <person name="Kuo A."/>
            <person name="Riley R."/>
            <person name="Clum A."/>
            <person name="Nolan M."/>
            <person name="Lipzen A."/>
            <person name="Salamov A."/>
            <person name="Henrissat B."/>
            <person name="Wiebenga A."/>
            <person name="De Vries R.P."/>
            <person name="Grigoriev I.V."/>
            <person name="Mortensen U.H."/>
            <person name="Andersen M.R."/>
            <person name="Baker S.E."/>
        </authorList>
    </citation>
    <scope>NUCLEOTIDE SEQUENCE [LARGE SCALE GENOMIC DNA]</scope>
    <source>
        <strain evidence="8 9">IBT 23096</strain>
    </source>
</reference>
<dbReference type="EMBL" id="MSFO01000002">
    <property type="protein sequence ID" value="PLB51569.1"/>
    <property type="molecule type" value="Genomic_DNA"/>
</dbReference>
<proteinExistence type="inferred from homology"/>
<protein>
    <submittedName>
        <fullName evidence="8">Integral membrane protein</fullName>
    </submittedName>
</protein>
<dbReference type="GO" id="GO:0016020">
    <property type="term" value="C:membrane"/>
    <property type="evidence" value="ECO:0007669"/>
    <property type="project" value="UniProtKB-SubCell"/>
</dbReference>
<feature type="transmembrane region" description="Helical" evidence="6">
    <location>
        <begin position="245"/>
        <end position="263"/>
    </location>
</feature>
<dbReference type="InterPro" id="IPR052337">
    <property type="entry name" value="SAT4-like"/>
</dbReference>
<dbReference type="PANTHER" id="PTHR33048:SF146">
    <property type="entry name" value="INTEGRAL MEMBRANE PROTEIN"/>
    <property type="match status" value="1"/>
</dbReference>
<evidence type="ECO:0000313" key="8">
    <source>
        <dbReference type="EMBL" id="PLB51569.1"/>
    </source>
</evidence>
<evidence type="ECO:0000259" key="7">
    <source>
        <dbReference type="Pfam" id="PF20684"/>
    </source>
</evidence>
<keyword evidence="4 6" id="KW-0472">Membrane</keyword>
<evidence type="ECO:0000256" key="1">
    <source>
        <dbReference type="ARBA" id="ARBA00004141"/>
    </source>
</evidence>
<keyword evidence="2 6" id="KW-0812">Transmembrane</keyword>
<dbReference type="InterPro" id="IPR049326">
    <property type="entry name" value="Rhodopsin_dom_fungi"/>
</dbReference>
<feature type="transmembrane region" description="Helical" evidence="6">
    <location>
        <begin position="206"/>
        <end position="225"/>
    </location>
</feature>
<dbReference type="RefSeq" id="XP_024706871.1">
    <property type="nucleotide sequence ID" value="XM_024850581.1"/>
</dbReference>
<keyword evidence="9" id="KW-1185">Reference proteome</keyword>
<organism evidence="8 9">
    <name type="scientific">Aspergillus steynii IBT 23096</name>
    <dbReference type="NCBI Taxonomy" id="1392250"/>
    <lineage>
        <taxon>Eukaryota</taxon>
        <taxon>Fungi</taxon>
        <taxon>Dikarya</taxon>
        <taxon>Ascomycota</taxon>
        <taxon>Pezizomycotina</taxon>
        <taxon>Eurotiomycetes</taxon>
        <taxon>Eurotiomycetidae</taxon>
        <taxon>Eurotiales</taxon>
        <taxon>Aspergillaceae</taxon>
        <taxon>Aspergillus</taxon>
        <taxon>Aspergillus subgen. Circumdati</taxon>
    </lineage>
</organism>
<evidence type="ECO:0000256" key="4">
    <source>
        <dbReference type="ARBA" id="ARBA00023136"/>
    </source>
</evidence>
<name>A0A2I2GFB4_9EURO</name>
<comment type="subcellular location">
    <subcellularLocation>
        <location evidence="1">Membrane</location>
        <topology evidence="1">Multi-pass membrane protein</topology>
    </subcellularLocation>
</comment>
<dbReference type="Pfam" id="PF20684">
    <property type="entry name" value="Fung_rhodopsin"/>
    <property type="match status" value="1"/>
</dbReference>
<sequence length="310" mass="34409">MASSRNLGTAVLAVAWTFNGLATMVIAVRYYVRSKIIKKLTVDDGLILFALGLGLGNSICLTISASHGLGSHVNELYADQIMYSIKWVYICEFFSILSPCIGRIAYAFLLLSLVPPIPWRSRLLWSIICLQFVIDCGTVVVSFAQCTPMRRYWDHSVPGSCWPPNVQRNTGYFQSSVCCAVDFVLAIFPASMFWKLNMEWKKKFSLSFLMGLGIFAMIASVVKTIQLRAIAVTDDQTHAMANLAIWWTLEAYLVILAASIPTLRPIVTAPRHASSVGLHAVGSSFLPRGHNAGLDSISEFQLLDRDHRRP</sequence>
<dbReference type="Proteomes" id="UP000234275">
    <property type="component" value="Unassembled WGS sequence"/>
</dbReference>
<dbReference type="STRING" id="1392250.A0A2I2GFB4"/>
<accession>A0A2I2GFB4</accession>
<feature type="transmembrane region" description="Helical" evidence="6">
    <location>
        <begin position="12"/>
        <end position="32"/>
    </location>
</feature>
<feature type="transmembrane region" description="Helical" evidence="6">
    <location>
        <begin position="172"/>
        <end position="194"/>
    </location>
</feature>
<dbReference type="PANTHER" id="PTHR33048">
    <property type="entry name" value="PTH11-LIKE INTEGRAL MEMBRANE PROTEIN (AFU_ORTHOLOGUE AFUA_5G11245)"/>
    <property type="match status" value="1"/>
</dbReference>
<keyword evidence="3 6" id="KW-1133">Transmembrane helix</keyword>
<evidence type="ECO:0000256" key="6">
    <source>
        <dbReference type="SAM" id="Phobius"/>
    </source>
</evidence>
<comment type="caution">
    <text evidence="8">The sequence shown here is derived from an EMBL/GenBank/DDBJ whole genome shotgun (WGS) entry which is preliminary data.</text>
</comment>